<organism evidence="8 9">
    <name type="scientific">ssRNA phage SRR6960540_1</name>
    <dbReference type="NCBI Taxonomy" id="2786537"/>
    <lineage>
        <taxon>Viruses</taxon>
        <taxon>Riboviria</taxon>
        <taxon>Orthornavirae</taxon>
        <taxon>Lenarviricota</taxon>
        <taxon>Leviviricetes</taxon>
        <taxon>Norzivirales</taxon>
        <taxon>Fiersviridae</taxon>
        <taxon>Ashucavirus</taxon>
        <taxon>Ashucavirus caenihabitans</taxon>
    </lineage>
</organism>
<accession>A0A8S5L099</accession>
<keyword evidence="2" id="KW-0945">Host-virus interaction</keyword>
<dbReference type="RefSeq" id="YP_010769072.1">
    <property type="nucleotide sequence ID" value="NC_073869.1"/>
</dbReference>
<dbReference type="Proteomes" id="UP000680262">
    <property type="component" value="Segment"/>
</dbReference>
<keyword evidence="4" id="KW-0946">Virion</keyword>
<protein>
    <submittedName>
        <fullName evidence="8">Maturation protein</fullName>
    </submittedName>
</protein>
<keyword evidence="6" id="KW-1160">Virus entry into host cell</keyword>
<evidence type="ECO:0000256" key="7">
    <source>
        <dbReference type="ARBA" id="ARBA00035110"/>
    </source>
</evidence>
<dbReference type="EMBL" id="BK013688">
    <property type="protein sequence ID" value="DAD51000.1"/>
    <property type="molecule type" value="Genomic_RNA"/>
</dbReference>
<evidence type="ECO:0000256" key="6">
    <source>
        <dbReference type="ARBA" id="ARBA00023296"/>
    </source>
</evidence>
<dbReference type="GeneID" id="80397985"/>
<evidence type="ECO:0000256" key="5">
    <source>
        <dbReference type="ARBA" id="ARBA00023104"/>
    </source>
</evidence>
<keyword evidence="3" id="KW-1161">Viral attachment to host cell</keyword>
<name>A0A8S5L099_9VIRU</name>
<feature type="non-terminal residue" evidence="8">
    <location>
        <position position="1"/>
    </location>
</feature>
<comment type="subcellular location">
    <subcellularLocation>
        <location evidence="1">Virion</location>
    </subcellularLocation>
</comment>
<evidence type="ECO:0000256" key="3">
    <source>
        <dbReference type="ARBA" id="ARBA00022804"/>
    </source>
</evidence>
<dbReference type="GO" id="GO:0039666">
    <property type="term" value="P:virion attachment to host cell pilus"/>
    <property type="evidence" value="ECO:0007669"/>
    <property type="project" value="UniProtKB-KW"/>
</dbReference>
<dbReference type="GO" id="GO:0044423">
    <property type="term" value="C:virion component"/>
    <property type="evidence" value="ECO:0007669"/>
    <property type="project" value="UniProtKB-KW"/>
</dbReference>
<evidence type="ECO:0000256" key="4">
    <source>
        <dbReference type="ARBA" id="ARBA00022844"/>
    </source>
</evidence>
<evidence type="ECO:0000256" key="1">
    <source>
        <dbReference type="ARBA" id="ARBA00004328"/>
    </source>
</evidence>
<evidence type="ECO:0000256" key="2">
    <source>
        <dbReference type="ARBA" id="ARBA00022581"/>
    </source>
</evidence>
<reference evidence="8" key="1">
    <citation type="submission" date="2020-09" db="EMBL/GenBank/DDBJ databases">
        <title>Leviviricetes taxonomy.</title>
        <authorList>
            <person name="Stockdale S.R."/>
            <person name="Callanan J."/>
            <person name="Adriaenssens E.M."/>
            <person name="Kuhn J.H."/>
            <person name="Rumnieks J."/>
            <person name="Shkoporov A."/>
            <person name="Draper L.A."/>
            <person name="Ross P."/>
            <person name="Hill C."/>
        </authorList>
    </citation>
    <scope>NUCLEOTIDE SEQUENCE</scope>
</reference>
<keyword evidence="9" id="KW-1185">Reference proteome</keyword>
<dbReference type="Pfam" id="PF03863">
    <property type="entry name" value="Phage_mat-A"/>
    <property type="match status" value="1"/>
</dbReference>
<evidence type="ECO:0000313" key="9">
    <source>
        <dbReference type="Proteomes" id="UP000680262"/>
    </source>
</evidence>
<dbReference type="InterPro" id="IPR005563">
    <property type="entry name" value="A_protein"/>
</dbReference>
<gene>
    <name evidence="8" type="primary">SRR6960540_1_1</name>
</gene>
<keyword evidence="5" id="KW-1175">Viral attachment to host cell pilus</keyword>
<dbReference type="KEGG" id="vg:80397985"/>
<evidence type="ECO:0000313" key="8">
    <source>
        <dbReference type="EMBL" id="DAD51000.1"/>
    </source>
</evidence>
<proteinExistence type="inferred from homology"/>
<sequence length="412" mass="45580">AVSRPFPNLLRLENTMTTPAVNRSESYSRPSTYTTQWLHDGTVENQSSTAITSVYRVLNRVRPASSSVPLVKLGNGSFRSCKGWSHYGFDLTVHAGGNTLVVPGGYYETRFSYGGSSFWSLAAPGALSFSPNLSNRAEVQALNKLSNQDFNLGVFLAEGREAIQLVGDRLMQIAKTVTKYRYSRPKQWKRVVKWQTGGLACHLWHNIPRTWLEVQYGWNPLLQDIAGSLTHLRRLSRPPTFNVVGRATGFDEIVRPFFTGRADVQAAYTSFYREDAIVSLWYTVSVPWLATLNSLGLINPAVIVWEKVPYSFVIDWALPIGSWLNALTADVGYSFQSGSLSRIKKLERISETKVSTSGGVKLLGGPGVITGTHFRFERSCYNSSPVPGIYVKNPLSSGHAANALSLLATAFR</sequence>
<comment type="similarity">
    <text evidence="7">Belongs to the Leviviricetes maturation protein family.</text>
</comment>